<keyword evidence="1" id="KW-0732">Signal</keyword>
<proteinExistence type="predicted"/>
<sequence>MKNQIMRNAFKVTFTFLIALSTLSACKKKNDNPMDFTIDAQNLTTCTEGNCLYEYVNYAAMADQQAALTTGQYRIFLATKGNNFSTTRVYIQAPMQDDKFLLTDADILAGKVKHLFSCASCDYINLTPIAGTVKGIKVANINTSAEKWLLDAHIVLAVEKSKKPVDTLHIKQYFNLAVK</sequence>
<evidence type="ECO:0008006" key="4">
    <source>
        <dbReference type="Google" id="ProtNLM"/>
    </source>
</evidence>
<dbReference type="PROSITE" id="PS51257">
    <property type="entry name" value="PROKAR_LIPOPROTEIN"/>
    <property type="match status" value="1"/>
</dbReference>
<evidence type="ECO:0000313" key="3">
    <source>
        <dbReference type="Proteomes" id="UP000297429"/>
    </source>
</evidence>
<keyword evidence="3" id="KW-1185">Reference proteome</keyword>
<feature type="signal peptide" evidence="1">
    <location>
        <begin position="1"/>
        <end position="27"/>
    </location>
</feature>
<organism evidence="2 3">
    <name type="scientific">Pedobacter alluvionis</name>
    <dbReference type="NCBI Taxonomy" id="475253"/>
    <lineage>
        <taxon>Bacteria</taxon>
        <taxon>Pseudomonadati</taxon>
        <taxon>Bacteroidota</taxon>
        <taxon>Sphingobacteriia</taxon>
        <taxon>Sphingobacteriales</taxon>
        <taxon>Sphingobacteriaceae</taxon>
        <taxon>Pedobacter</taxon>
    </lineage>
</organism>
<accession>A0ABY2HLC9</accession>
<dbReference type="RefSeq" id="WP_121284926.1">
    <property type="nucleotide sequence ID" value="NZ_RCCK01000012.1"/>
</dbReference>
<protein>
    <recommendedName>
        <fullName evidence="4">Lipoprotein</fullName>
    </recommendedName>
</protein>
<evidence type="ECO:0000313" key="2">
    <source>
        <dbReference type="EMBL" id="TFB30058.1"/>
    </source>
</evidence>
<evidence type="ECO:0000256" key="1">
    <source>
        <dbReference type="SAM" id="SignalP"/>
    </source>
</evidence>
<name>A0ABY2HLC9_9SPHI</name>
<dbReference type="Proteomes" id="UP000297429">
    <property type="component" value="Unassembled WGS sequence"/>
</dbReference>
<comment type="caution">
    <text evidence="2">The sequence shown here is derived from an EMBL/GenBank/DDBJ whole genome shotgun (WGS) entry which is preliminary data.</text>
</comment>
<dbReference type="EMBL" id="SOPX01000003">
    <property type="protein sequence ID" value="TFB30058.1"/>
    <property type="molecule type" value="Genomic_DNA"/>
</dbReference>
<gene>
    <name evidence="2" type="ORF">E3V97_17940</name>
</gene>
<reference evidence="2 3" key="1">
    <citation type="submission" date="2019-03" db="EMBL/GenBank/DDBJ databases">
        <authorList>
            <person name="He R.-H."/>
        </authorList>
    </citation>
    <scope>NUCLEOTIDE SEQUENCE [LARGE SCALE GENOMIC DNA]</scope>
    <source>
        <strain evidence="2 3">DSM 19624</strain>
    </source>
</reference>
<feature type="chain" id="PRO_5047114468" description="Lipoprotein" evidence="1">
    <location>
        <begin position="28"/>
        <end position="179"/>
    </location>
</feature>